<dbReference type="NCBIfam" id="TIGR02429">
    <property type="entry name" value="pcaI_scoA_fam"/>
    <property type="match status" value="1"/>
</dbReference>
<dbReference type="Proteomes" id="UP000308267">
    <property type="component" value="Unassembled WGS sequence"/>
</dbReference>
<dbReference type="InterPro" id="IPR014388">
    <property type="entry name" value="3-oxoacid_CoA-transferase"/>
</dbReference>
<dbReference type="PIRSF" id="PIRSF000858">
    <property type="entry name" value="SCOT-t"/>
    <property type="match status" value="1"/>
</dbReference>
<accession>A0A4S2LSB7</accession>
<dbReference type="AlphaFoldDB" id="A0A4S2LSB7"/>
<organism evidence="5 6">
    <name type="scientific">Opisthorchis felineus</name>
    <dbReference type="NCBI Taxonomy" id="147828"/>
    <lineage>
        <taxon>Eukaryota</taxon>
        <taxon>Metazoa</taxon>
        <taxon>Spiralia</taxon>
        <taxon>Lophotrochozoa</taxon>
        <taxon>Platyhelminthes</taxon>
        <taxon>Trematoda</taxon>
        <taxon>Digenea</taxon>
        <taxon>Opisthorchiida</taxon>
        <taxon>Opisthorchiata</taxon>
        <taxon>Opisthorchiidae</taxon>
        <taxon>Opisthorchis</taxon>
    </lineage>
</organism>
<dbReference type="Pfam" id="PF01144">
    <property type="entry name" value="CoA_trans"/>
    <property type="match status" value="2"/>
</dbReference>
<dbReference type="GO" id="GO:0008260">
    <property type="term" value="F:succinyl-CoA:3-oxo-acid CoA-transferase activity"/>
    <property type="evidence" value="ECO:0007669"/>
    <property type="project" value="UniProtKB-EC"/>
</dbReference>
<dbReference type="EMBL" id="SJOL01006800">
    <property type="protein sequence ID" value="TGZ64319.1"/>
    <property type="molecule type" value="Genomic_DNA"/>
</dbReference>
<comment type="pathway">
    <text evidence="3">Ketone metabolism; succinyl-CoA degradation; acetoacetyl-CoA from succinyl-CoA: step 1/1.</text>
</comment>
<evidence type="ECO:0000256" key="1">
    <source>
        <dbReference type="ARBA" id="ARBA00007154"/>
    </source>
</evidence>
<keyword evidence="6" id="KW-1185">Reference proteome</keyword>
<dbReference type="GO" id="GO:0046952">
    <property type="term" value="P:ketone body catabolic process"/>
    <property type="evidence" value="ECO:0007669"/>
    <property type="project" value="InterPro"/>
</dbReference>
<protein>
    <recommendedName>
        <fullName evidence="3">Succinyl-CoA:3-ketoacid-coenzyme A transferase</fullName>
        <ecNumber evidence="3">2.8.3.5</ecNumber>
    </recommendedName>
</protein>
<dbReference type="EC" id="2.8.3.5" evidence="3"/>
<gene>
    <name evidence="5" type="ORF">CRM22_006434</name>
</gene>
<dbReference type="PANTHER" id="PTHR13707:SF60">
    <property type="entry name" value="ACETATE COA-TRANSFERASE SUBUNIT ALPHA"/>
    <property type="match status" value="1"/>
</dbReference>
<dbReference type="InterPro" id="IPR037171">
    <property type="entry name" value="NagB/RpiA_transferase-like"/>
</dbReference>
<evidence type="ECO:0000256" key="4">
    <source>
        <dbReference type="PIRSR" id="PIRSR000858-1"/>
    </source>
</evidence>
<dbReference type="SMART" id="SM00882">
    <property type="entry name" value="CoA_trans"/>
    <property type="match status" value="2"/>
</dbReference>
<evidence type="ECO:0000256" key="2">
    <source>
        <dbReference type="ARBA" id="ARBA00022679"/>
    </source>
</evidence>
<dbReference type="UniPathway" id="UPA00929">
    <property type="reaction ID" value="UER00894"/>
</dbReference>
<evidence type="ECO:0000313" key="5">
    <source>
        <dbReference type="EMBL" id="TGZ64319.1"/>
    </source>
</evidence>
<name>A0A4S2LSB7_OPIFE</name>
<dbReference type="PANTHER" id="PTHR13707">
    <property type="entry name" value="KETOACID-COENZYME A TRANSFERASE"/>
    <property type="match status" value="1"/>
</dbReference>
<dbReference type="NCBIfam" id="TIGR02428">
    <property type="entry name" value="pcaJ_scoB_fam"/>
    <property type="match status" value="1"/>
</dbReference>
<feature type="active site" description="5-glutamyl coenzyme A thioester intermediate" evidence="4">
    <location>
        <position position="338"/>
    </location>
</feature>
<proteinExistence type="inferred from homology"/>
<sequence>MMFRVIHKICEVSRSPFNSRVFGYASSAANYSKPVFANASDAVKDIPSNCTILCGGFGICGIPETLLDALGKTKINNLTVVSNNGAIEDVGLGVLIKNNQVSRMISSYIGENPDFEDKYLHGGIEVEFNPQGTLVERVRAGGAGIPAFYTRTGYGTVIHKGKCPIKNDRAGNPALLSEAKETRVFNGLEYIMETAITGDFALVHAWKADRAGNLIFRKTARNFNSEMAKAGKVTIVEVEELVPIGELDPNHVHVPGIYVDRIVANVPKSWRIERRTTYQPPPTNETFSSDPRKAGRWRIVRRAALEIRSNSYVNLGIGIPTLIPGLIPKDMTVHIHSENGMIGVGPYPHENELDPDLINAGKESITELPGASYFSSCESFEVVRGGHVDVSFLGAFQVSAKGDLANWVVPGSLIKGMGGAMDLAAAPRTKVVVMMEHVTNKGQPRILSECVLPLTGVQCVDTIITDLGVFTVDPNTGLTLIELADGVTVETVEAKTGAPFTVSDKLRPMQQI</sequence>
<comment type="catalytic activity">
    <reaction evidence="3">
        <text>a 3-oxo acid + succinyl-CoA = a 3-oxoacyl-CoA + succinate</text>
        <dbReference type="Rhea" id="RHEA:24564"/>
        <dbReference type="ChEBI" id="CHEBI:30031"/>
        <dbReference type="ChEBI" id="CHEBI:35973"/>
        <dbReference type="ChEBI" id="CHEBI:57292"/>
        <dbReference type="ChEBI" id="CHEBI:90726"/>
        <dbReference type="EC" id="2.8.3.5"/>
    </reaction>
</comment>
<dbReference type="InterPro" id="IPR012792">
    <property type="entry name" value="3-oxoacid_CoA-transf_A"/>
</dbReference>
<keyword evidence="2 3" id="KW-0808">Transferase</keyword>
<evidence type="ECO:0000256" key="3">
    <source>
        <dbReference type="PIRNR" id="PIRNR000858"/>
    </source>
</evidence>
<dbReference type="SUPFAM" id="SSF100950">
    <property type="entry name" value="NagB/RpiA/CoA transferase-like"/>
    <property type="match status" value="2"/>
</dbReference>
<reference evidence="5 6" key="1">
    <citation type="journal article" date="2019" name="BMC Genomics">
        <title>New insights from Opisthorchis felineus genome: update on genomics of the epidemiologically important liver flukes.</title>
        <authorList>
            <person name="Ershov N.I."/>
            <person name="Mordvinov V.A."/>
            <person name="Prokhortchouk E.B."/>
            <person name="Pakharukova M.Y."/>
            <person name="Gunbin K.V."/>
            <person name="Ustyantsev K."/>
            <person name="Genaev M.A."/>
            <person name="Blinov A.G."/>
            <person name="Mazur A."/>
            <person name="Boulygina E."/>
            <person name="Tsygankova S."/>
            <person name="Khrameeva E."/>
            <person name="Chekanov N."/>
            <person name="Fan G."/>
            <person name="Xiao A."/>
            <person name="Zhang H."/>
            <person name="Xu X."/>
            <person name="Yang H."/>
            <person name="Solovyev V."/>
            <person name="Lee S.M."/>
            <person name="Liu X."/>
            <person name="Afonnikov D.A."/>
            <person name="Skryabin K.G."/>
        </authorList>
    </citation>
    <scope>NUCLEOTIDE SEQUENCE [LARGE SCALE GENOMIC DNA]</scope>
    <source>
        <strain evidence="5">AK-0245</strain>
        <tissue evidence="5">Whole organism</tissue>
    </source>
</reference>
<comment type="function">
    <text evidence="3">Key enzyme for ketone body catabolism. Transfers the CoA moiety from succinate to acetoacetate. Formation of the enzyme-CoA intermediate proceeds via an unstable anhydride species formed between the carboxylate groups of the enzyme and substrate.</text>
</comment>
<keyword evidence="3" id="KW-0496">Mitochondrion</keyword>
<evidence type="ECO:0000313" key="6">
    <source>
        <dbReference type="Proteomes" id="UP000308267"/>
    </source>
</evidence>
<comment type="similarity">
    <text evidence="1 3">Belongs to the 3-oxoacid CoA-transferase family.</text>
</comment>
<dbReference type="OrthoDB" id="1933379at2759"/>
<dbReference type="InterPro" id="IPR004165">
    <property type="entry name" value="CoA_trans_fam_I"/>
</dbReference>
<dbReference type="STRING" id="147828.A0A4S2LSB7"/>
<comment type="caution">
    <text evidence="5">The sequence shown here is derived from an EMBL/GenBank/DDBJ whole genome shotgun (WGS) entry which is preliminary data.</text>
</comment>
<dbReference type="Gene3D" id="3.40.1080.10">
    <property type="entry name" value="Glutaconate Coenzyme A-transferase"/>
    <property type="match status" value="2"/>
</dbReference>
<dbReference type="InterPro" id="IPR012791">
    <property type="entry name" value="3-oxoacid_CoA-transf_B"/>
</dbReference>